<name>A0A831RL31_9GAMM</name>
<proteinExistence type="predicted"/>
<dbReference type="Pfam" id="PF12710">
    <property type="entry name" value="HAD"/>
    <property type="match status" value="1"/>
</dbReference>
<keyword evidence="5 6" id="KW-0472">Membrane</keyword>
<dbReference type="InterPro" id="IPR023214">
    <property type="entry name" value="HAD_sf"/>
</dbReference>
<dbReference type="GO" id="GO:0016765">
    <property type="term" value="F:transferase activity, transferring alkyl or aryl (other than methyl) groups"/>
    <property type="evidence" value="ECO:0007669"/>
    <property type="project" value="InterPro"/>
</dbReference>
<accession>A0A831RL31</accession>
<dbReference type="AlphaFoldDB" id="A0A831RL31"/>
<dbReference type="PANTHER" id="PTHR11048">
    <property type="entry name" value="PRENYLTRANSFERASES"/>
    <property type="match status" value="1"/>
</dbReference>
<dbReference type="InterPro" id="IPR044878">
    <property type="entry name" value="UbiA_sf"/>
</dbReference>
<feature type="transmembrane region" description="Helical" evidence="6">
    <location>
        <begin position="417"/>
        <end position="434"/>
    </location>
</feature>
<dbReference type="Pfam" id="PF01040">
    <property type="entry name" value="UbiA"/>
    <property type="match status" value="1"/>
</dbReference>
<feature type="transmembrane region" description="Helical" evidence="6">
    <location>
        <begin position="384"/>
        <end position="405"/>
    </location>
</feature>
<feature type="transmembrane region" description="Helical" evidence="6">
    <location>
        <begin position="256"/>
        <end position="279"/>
    </location>
</feature>
<feature type="transmembrane region" description="Helical" evidence="6">
    <location>
        <begin position="446"/>
        <end position="469"/>
    </location>
</feature>
<dbReference type="CDD" id="cd13963">
    <property type="entry name" value="PT_UbiA_2"/>
    <property type="match status" value="1"/>
</dbReference>
<evidence type="ECO:0000256" key="6">
    <source>
        <dbReference type="SAM" id="Phobius"/>
    </source>
</evidence>
<evidence type="ECO:0000313" key="7">
    <source>
        <dbReference type="EMBL" id="HEB95383.1"/>
    </source>
</evidence>
<dbReference type="EMBL" id="DRKP01000039">
    <property type="protein sequence ID" value="HEB95383.1"/>
    <property type="molecule type" value="Genomic_DNA"/>
</dbReference>
<comment type="caution">
    <text evidence="7">The sequence shown here is derived from an EMBL/GenBank/DDBJ whole genome shotgun (WGS) entry which is preliminary data.</text>
</comment>
<evidence type="ECO:0000256" key="1">
    <source>
        <dbReference type="ARBA" id="ARBA00004141"/>
    </source>
</evidence>
<dbReference type="NCBIfam" id="NF006088">
    <property type="entry name" value="PRK08238.1"/>
    <property type="match status" value="1"/>
</dbReference>
<dbReference type="InterPro" id="IPR000537">
    <property type="entry name" value="UbiA_prenyltransferase"/>
</dbReference>
<keyword evidence="3 6" id="KW-0812">Transmembrane</keyword>
<comment type="subcellular location">
    <subcellularLocation>
        <location evidence="1">Membrane</location>
        <topology evidence="1">Multi-pass membrane protein</topology>
    </subcellularLocation>
</comment>
<dbReference type="GO" id="GO:0009247">
    <property type="term" value="P:glycolipid biosynthetic process"/>
    <property type="evidence" value="ECO:0007669"/>
    <property type="project" value="TreeGrafter"/>
</dbReference>
<dbReference type="InterPro" id="IPR036412">
    <property type="entry name" value="HAD-like_sf"/>
</dbReference>
<dbReference type="Proteomes" id="UP000886251">
    <property type="component" value="Unassembled WGS sequence"/>
</dbReference>
<evidence type="ECO:0000256" key="5">
    <source>
        <dbReference type="ARBA" id="ARBA00023136"/>
    </source>
</evidence>
<evidence type="ECO:0000256" key="2">
    <source>
        <dbReference type="ARBA" id="ARBA00022475"/>
    </source>
</evidence>
<reference evidence="7" key="1">
    <citation type="journal article" date="2020" name="mSystems">
        <title>Genome- and Community-Level Interaction Insights into Carbon Utilization and Element Cycling Functions of Hydrothermarchaeota in Hydrothermal Sediment.</title>
        <authorList>
            <person name="Zhou Z."/>
            <person name="Liu Y."/>
            <person name="Xu W."/>
            <person name="Pan J."/>
            <person name="Luo Z.H."/>
            <person name="Li M."/>
        </authorList>
    </citation>
    <scope>NUCLEOTIDE SEQUENCE [LARGE SCALE GENOMIC DNA]</scope>
    <source>
        <strain evidence="7">HyVt-443</strain>
    </source>
</reference>
<dbReference type="Gene3D" id="1.10.357.140">
    <property type="entry name" value="UbiA prenyltransferase"/>
    <property type="match status" value="1"/>
</dbReference>
<organism evidence="7">
    <name type="scientific">Sedimenticola thiotaurini</name>
    <dbReference type="NCBI Taxonomy" id="1543721"/>
    <lineage>
        <taxon>Bacteria</taxon>
        <taxon>Pseudomonadati</taxon>
        <taxon>Pseudomonadota</taxon>
        <taxon>Gammaproteobacteria</taxon>
        <taxon>Chromatiales</taxon>
        <taxon>Sedimenticolaceae</taxon>
        <taxon>Sedimenticola</taxon>
    </lineage>
</organism>
<feature type="transmembrane region" description="Helical" evidence="6">
    <location>
        <begin position="285"/>
        <end position="303"/>
    </location>
</feature>
<keyword evidence="4 6" id="KW-1133">Transmembrane helix</keyword>
<feature type="transmembrane region" description="Helical" evidence="6">
    <location>
        <begin position="215"/>
        <end position="235"/>
    </location>
</feature>
<dbReference type="SUPFAM" id="SSF56784">
    <property type="entry name" value="HAD-like"/>
    <property type="match status" value="1"/>
</dbReference>
<sequence>MPLCVDLDGTLVRSDLLIESLFALLRRNPLYLFRMLWWLRGGKARFKAEIARRVAPDATLLPYDGPFLDYLRAQHRSGRRLVLVTASDRRHARMVADRLGLFEQVMASDGSVNLSGPRKARRLVDAFGEGGFDYAANAAVDLEIWRHARRALLVNPAPGVAERARRLATVERTFDRRPRGLAPWLRAMRPHQWAKNLLLFVPLLMAHRLTEPGLLLQVVIAFAAFSLCASSVYLLNDLFDLEADRRHPRKRRRPFAAGDLPIQGGMLLAPALLLAALLLSLLLPWRFTGVLAIYYLFTLAYSLRLKQSPLVDVIVLAGLYTLRIIAGAEAVALESSFWLLAFSMFMFFSLAQVKRYSELRDLDDDGREAVEAARGYRPVDLEGLAQSGVVSGYLSVLVLALYINSPRVEGLYHHPKLIWLLCPLMLYWIGRVWMLARRGEMHDDPLLFALTDRRSWAVAALILLFLWAAM</sequence>
<evidence type="ECO:0000256" key="3">
    <source>
        <dbReference type="ARBA" id="ARBA00022692"/>
    </source>
</evidence>
<keyword evidence="2" id="KW-1003">Cell membrane</keyword>
<dbReference type="InterPro" id="IPR039653">
    <property type="entry name" value="Prenyltransferase"/>
</dbReference>
<evidence type="ECO:0000256" key="4">
    <source>
        <dbReference type="ARBA" id="ARBA00022989"/>
    </source>
</evidence>
<protein>
    <submittedName>
        <fullName evidence="7">UbiA family prenyltransferase</fullName>
    </submittedName>
</protein>
<dbReference type="PANTHER" id="PTHR11048:SF5">
    <property type="entry name" value="DECAPRENYL-PHOSPHATE PHOSPHORIBOSYLTRANSFERASE"/>
    <property type="match status" value="1"/>
</dbReference>
<dbReference type="Gene3D" id="3.40.50.1000">
    <property type="entry name" value="HAD superfamily/HAD-like"/>
    <property type="match status" value="1"/>
</dbReference>
<gene>
    <name evidence="7" type="ORF">ENI96_02990</name>
</gene>
<dbReference type="GO" id="GO:0005886">
    <property type="term" value="C:plasma membrane"/>
    <property type="evidence" value="ECO:0007669"/>
    <property type="project" value="TreeGrafter"/>
</dbReference>